<dbReference type="AlphaFoldDB" id="A0A2Z3HKS4"/>
<dbReference type="InterPro" id="IPR035931">
    <property type="entry name" value="YlxR-like_sf"/>
</dbReference>
<dbReference type="Proteomes" id="UP000247763">
    <property type="component" value="Chromosome"/>
</dbReference>
<evidence type="ECO:0000313" key="3">
    <source>
        <dbReference type="EMBL" id="AWM76287.1"/>
    </source>
</evidence>
<dbReference type="InterPro" id="IPR037465">
    <property type="entry name" value="YlxR"/>
</dbReference>
<sequence length="226" mass="23680">MTVAGPRTPKTHAEASRESRDLVSGQVRPRESLIRFAAGPGGQVTPDLAARLPGRGLWVAADRASVDAAARKGLFSRAARAPLKADPGLADQVERLLVRRLLDGLGLARRAGELVFGFEKVVATIAAGRAAWIIEAADGAADGRRKVLAAARRASPQPGVAGLWTGEELSLALGGENVIHTAFLAGRASDRWTLDVQRLSGFRPLVPESWIEAPPSAPGTPDPAQG</sequence>
<dbReference type="InterPro" id="IPR029064">
    <property type="entry name" value="Ribosomal_eL30-like_sf"/>
</dbReference>
<proteinExistence type="predicted"/>
<gene>
    <name evidence="3" type="ORF">HYN04_00050</name>
</gene>
<dbReference type="Pfam" id="PF04296">
    <property type="entry name" value="YlxR"/>
    <property type="match status" value="1"/>
</dbReference>
<keyword evidence="4" id="KW-1185">Reference proteome</keyword>
<dbReference type="NCBIfam" id="NF006622">
    <property type="entry name" value="PRK09190.1"/>
    <property type="match status" value="1"/>
</dbReference>
<evidence type="ECO:0000256" key="1">
    <source>
        <dbReference type="SAM" id="MobiDB-lite"/>
    </source>
</evidence>
<feature type="region of interest" description="Disordered" evidence="1">
    <location>
        <begin position="1"/>
        <end position="26"/>
    </location>
</feature>
<dbReference type="InterPro" id="IPR007393">
    <property type="entry name" value="YlxR_dom"/>
</dbReference>
<evidence type="ECO:0000313" key="4">
    <source>
        <dbReference type="Proteomes" id="UP000247763"/>
    </source>
</evidence>
<accession>A0A2Z3HKS4</accession>
<evidence type="ECO:0000259" key="2">
    <source>
        <dbReference type="Pfam" id="PF04296"/>
    </source>
</evidence>
<dbReference type="PANTHER" id="PTHR34215:SF1">
    <property type="entry name" value="YLXR DOMAIN-CONTAINING PROTEIN"/>
    <property type="match status" value="1"/>
</dbReference>
<feature type="domain" description="YlxR" evidence="2">
    <location>
        <begin position="21"/>
        <end position="94"/>
    </location>
</feature>
<dbReference type="EMBL" id="CP029479">
    <property type="protein sequence ID" value="AWM76287.1"/>
    <property type="molecule type" value="Genomic_DNA"/>
</dbReference>
<dbReference type="KEGG" id="phb:HYN04_00050"/>
<protein>
    <submittedName>
        <fullName evidence="3">RNA-binding protein</fullName>
    </submittedName>
</protein>
<feature type="compositionally biased region" description="Basic and acidic residues" evidence="1">
    <location>
        <begin position="11"/>
        <end position="21"/>
    </location>
</feature>
<dbReference type="SUPFAM" id="SSF55315">
    <property type="entry name" value="L30e-like"/>
    <property type="match status" value="1"/>
</dbReference>
<dbReference type="OrthoDB" id="9799836at2"/>
<dbReference type="Gene3D" id="3.30.1330.30">
    <property type="match status" value="1"/>
</dbReference>
<organism evidence="3 4">
    <name type="scientific">Phenylobacterium parvum</name>
    <dbReference type="NCBI Taxonomy" id="2201350"/>
    <lineage>
        <taxon>Bacteria</taxon>
        <taxon>Pseudomonadati</taxon>
        <taxon>Pseudomonadota</taxon>
        <taxon>Alphaproteobacteria</taxon>
        <taxon>Caulobacterales</taxon>
        <taxon>Caulobacteraceae</taxon>
        <taxon>Phenylobacterium</taxon>
    </lineage>
</organism>
<dbReference type="SUPFAM" id="SSF64376">
    <property type="entry name" value="YlxR-like"/>
    <property type="match status" value="1"/>
</dbReference>
<dbReference type="Gene3D" id="3.30.1230.10">
    <property type="entry name" value="YlxR-like"/>
    <property type="match status" value="1"/>
</dbReference>
<name>A0A2Z3HKS4_9CAUL</name>
<dbReference type="RefSeq" id="WP_110448856.1">
    <property type="nucleotide sequence ID" value="NZ_CP029479.1"/>
</dbReference>
<dbReference type="PANTHER" id="PTHR34215">
    <property type="entry name" value="BLL0784 PROTEIN"/>
    <property type="match status" value="1"/>
</dbReference>
<reference evidence="4" key="1">
    <citation type="submission" date="2018-05" db="EMBL/GenBank/DDBJ databases">
        <title>Genome sequencing of Phenylobacterium sp. HYN0004.</title>
        <authorList>
            <person name="Yi H."/>
            <person name="Baek C."/>
        </authorList>
    </citation>
    <scope>NUCLEOTIDE SEQUENCE [LARGE SCALE GENOMIC DNA]</scope>
    <source>
        <strain evidence="4">HYN0004</strain>
    </source>
</reference>